<dbReference type="InterPro" id="IPR033344">
    <property type="entry name" value="CURT1"/>
</dbReference>
<keyword evidence="6" id="KW-1185">Reference proteome</keyword>
<dbReference type="PANTHER" id="PTHR33222">
    <property type="match status" value="1"/>
</dbReference>
<feature type="domain" description="Cyanobacterial aminoacyl-tRNA synthetase CAAD" evidence="4">
    <location>
        <begin position="149"/>
        <end position="224"/>
    </location>
</feature>
<feature type="compositionally biased region" description="Polar residues" evidence="2">
    <location>
        <begin position="61"/>
        <end position="70"/>
    </location>
</feature>
<dbReference type="AlphaFoldDB" id="A0AAD8NIV7"/>
<name>A0AAD8NIV7_TARER</name>
<comment type="caution">
    <text evidence="5">The sequence shown here is derived from an EMBL/GenBank/DDBJ whole genome shotgun (WGS) entry which is preliminary data.</text>
</comment>
<keyword evidence="3" id="KW-1133">Transmembrane helix</keyword>
<evidence type="ECO:0000313" key="5">
    <source>
        <dbReference type="EMBL" id="KAK1410552.1"/>
    </source>
</evidence>
<sequence length="227" mass="25306">MELCITSTRYIPIPLSNHTSFTPYLQSKLPLPLKSNSISLNHLGLRRYNYLSIKAAASSEDTSNEANQYVTEEPDVDSYSSTEATAPEKTSNEVNQYVKEETDGVVPVNESQSEENGGFGGFKDHDDAAVDDQFSQLDFLNKLKVELDLEDSFSVALLGVGGITVLWLAANVVGSIERIPLFPKLMEVVGLGYSIWFSTRYLLFKRNRDELKSKIEEIKQQVLGSKN</sequence>
<evidence type="ECO:0000256" key="1">
    <source>
        <dbReference type="ARBA" id="ARBA00004141"/>
    </source>
</evidence>
<feature type="transmembrane region" description="Helical" evidence="3">
    <location>
        <begin position="185"/>
        <end position="204"/>
    </location>
</feature>
<gene>
    <name evidence="5" type="ORF">QVD17_37089</name>
</gene>
<dbReference type="InterPro" id="IPR025564">
    <property type="entry name" value="CAAD_dom"/>
</dbReference>
<evidence type="ECO:0000313" key="6">
    <source>
        <dbReference type="Proteomes" id="UP001229421"/>
    </source>
</evidence>
<accession>A0AAD8NIV7</accession>
<dbReference type="PANTHER" id="PTHR33222:SF2">
    <property type="entry name" value="PROTEIN CURVATURE THYLAKOID 1D, CHLOROPLASTIC"/>
    <property type="match status" value="1"/>
</dbReference>
<keyword evidence="3" id="KW-0472">Membrane</keyword>
<evidence type="ECO:0000256" key="3">
    <source>
        <dbReference type="SAM" id="Phobius"/>
    </source>
</evidence>
<reference evidence="5" key="1">
    <citation type="journal article" date="2023" name="bioRxiv">
        <title>Improved chromosome-level genome assembly for marigold (Tagetes erecta).</title>
        <authorList>
            <person name="Jiang F."/>
            <person name="Yuan L."/>
            <person name="Wang S."/>
            <person name="Wang H."/>
            <person name="Xu D."/>
            <person name="Wang A."/>
            <person name="Fan W."/>
        </authorList>
    </citation>
    <scope>NUCLEOTIDE SEQUENCE</scope>
    <source>
        <strain evidence="5">WSJ</strain>
        <tissue evidence="5">Leaf</tissue>
    </source>
</reference>
<dbReference type="Proteomes" id="UP001229421">
    <property type="component" value="Unassembled WGS sequence"/>
</dbReference>
<keyword evidence="3" id="KW-0812">Transmembrane</keyword>
<feature type="compositionally biased region" description="Polar residues" evidence="2">
    <location>
        <begin position="78"/>
        <end position="95"/>
    </location>
</feature>
<proteinExistence type="predicted"/>
<dbReference type="GO" id="GO:0009535">
    <property type="term" value="C:chloroplast thylakoid membrane"/>
    <property type="evidence" value="ECO:0007669"/>
    <property type="project" value="TreeGrafter"/>
</dbReference>
<dbReference type="EMBL" id="JAUHHV010000010">
    <property type="protein sequence ID" value="KAK1410552.1"/>
    <property type="molecule type" value="Genomic_DNA"/>
</dbReference>
<protein>
    <recommendedName>
        <fullName evidence="4">Cyanobacterial aminoacyl-tRNA synthetase CAAD domain-containing protein</fullName>
    </recommendedName>
</protein>
<dbReference type="Pfam" id="PF14159">
    <property type="entry name" value="CAAD"/>
    <property type="match status" value="1"/>
</dbReference>
<evidence type="ECO:0000259" key="4">
    <source>
        <dbReference type="Pfam" id="PF14159"/>
    </source>
</evidence>
<organism evidence="5 6">
    <name type="scientific">Tagetes erecta</name>
    <name type="common">African marigold</name>
    <dbReference type="NCBI Taxonomy" id="13708"/>
    <lineage>
        <taxon>Eukaryota</taxon>
        <taxon>Viridiplantae</taxon>
        <taxon>Streptophyta</taxon>
        <taxon>Embryophyta</taxon>
        <taxon>Tracheophyta</taxon>
        <taxon>Spermatophyta</taxon>
        <taxon>Magnoliopsida</taxon>
        <taxon>eudicotyledons</taxon>
        <taxon>Gunneridae</taxon>
        <taxon>Pentapetalae</taxon>
        <taxon>asterids</taxon>
        <taxon>campanulids</taxon>
        <taxon>Asterales</taxon>
        <taxon>Asteraceae</taxon>
        <taxon>Asteroideae</taxon>
        <taxon>Heliantheae alliance</taxon>
        <taxon>Tageteae</taxon>
        <taxon>Tagetes</taxon>
    </lineage>
</organism>
<evidence type="ECO:0000256" key="2">
    <source>
        <dbReference type="SAM" id="MobiDB-lite"/>
    </source>
</evidence>
<feature type="region of interest" description="Disordered" evidence="2">
    <location>
        <begin position="61"/>
        <end position="95"/>
    </location>
</feature>
<comment type="subcellular location">
    <subcellularLocation>
        <location evidence="1">Membrane</location>
        <topology evidence="1">Multi-pass membrane protein</topology>
    </subcellularLocation>
</comment>
<feature type="transmembrane region" description="Helical" evidence="3">
    <location>
        <begin position="152"/>
        <end position="173"/>
    </location>
</feature>